<dbReference type="RefSeq" id="WP_139180232.1">
    <property type="nucleotide sequence ID" value="NZ_FOGG01000033.1"/>
</dbReference>
<evidence type="ECO:0000313" key="3">
    <source>
        <dbReference type="Proteomes" id="UP000199572"/>
    </source>
</evidence>
<sequence>MKSTLFKIFFYCSMLMLSTVLSVRGQNLSALKISTDSVINIGREKLVSLSLKITADQGSDFKGQIVPVLPQGFGLVSDQPIKVSVLKNTQTFYPFKFLVLQNADTRISSMAFQLQDSTGKVLSQFKAKVNMLPQRAVELAVLNPSVLLRQVGDSLNLKVMVRNAGNQTEVLKVVASFPADNGQGKQMIQKDLQLSPGDSKEVTFAKIINRELYQMNNFYINIAGLYQNGELFGNGIAYVQNASANRQFVNAQIQQNTLNGAIENQISLSGQNLFSDSQSWQLNGTGSTQIGPGVLGFSLDAYQWNSINNKPLLTNTWLNYEGTKSGITAGNISENLESFFNGRGVKVYSRSDEDTHGFEAAMVEKSYNLLGDNFDYGYAAYVKTNHKDTSGRQYNSTLIFDYAPLEQSRSLLSANSLSLFNKRNLLMSVNFCAGASQNLLDNKDIKPSFALGTNLSGTFKKFNFSSNNFYSTAYYPGIRRGVLQLNERISRYLGSQHVWAGFSYYSFNPAYQRNVFFFQRNYALQRAEAGWAKPLNINLNITLTASRDQESANYNTVNQASSTLISYRLNESLNWHSNDFKQNIYVSLDNGISKGIYGDSQLQLRLNANWSNSWLNLSAYLQRGNFLLAEAYNSNLGISDINRYSISPSLHRYFFDNKLRTEAGLIFYHDKQYGYNLTYTAKAEYLITPKTAFYISTYQYHYNTPYISSSFSSLQAGITQKLPNPKQRTPGKKGNLEIFFFKDNNHNGSYDTGEEAANSGTVLINGIIFMIPANGTIIYSKVPYGSYQLSMPMQNGYQISPVQVKVDQKNNKISIAMQKSGNAVGKIAITVDEQKSLQTNASLSGITLLVRSSDGTVRTVKTGEGGQYSLYLPEGTYQIYPDNTQLPENIYYDGANAEVAVIAGNESAIPTLTLKVRQKKVEIKRFKN</sequence>
<gene>
    <name evidence="2" type="ORF">SAMN04488023_13327</name>
</gene>
<keyword evidence="1" id="KW-0732">Signal</keyword>
<organism evidence="2 3">
    <name type="scientific">Pedobacter rhizosphaerae</name>
    <dbReference type="NCBI Taxonomy" id="390241"/>
    <lineage>
        <taxon>Bacteria</taxon>
        <taxon>Pseudomonadati</taxon>
        <taxon>Bacteroidota</taxon>
        <taxon>Sphingobacteriia</taxon>
        <taxon>Sphingobacteriales</taxon>
        <taxon>Sphingobacteriaceae</taxon>
        <taxon>Pedobacter</taxon>
    </lineage>
</organism>
<keyword evidence="3" id="KW-1185">Reference proteome</keyword>
<feature type="chain" id="PRO_5011755361" description="SD-repeat containing protein B domain-containing protein" evidence="1">
    <location>
        <begin position="23"/>
        <end position="928"/>
    </location>
</feature>
<dbReference type="STRING" id="390241.SAMN04488023_13327"/>
<dbReference type="Proteomes" id="UP000199572">
    <property type="component" value="Unassembled WGS sequence"/>
</dbReference>
<dbReference type="EMBL" id="FOGG01000033">
    <property type="protein sequence ID" value="SES12054.1"/>
    <property type="molecule type" value="Genomic_DNA"/>
</dbReference>
<proteinExistence type="predicted"/>
<evidence type="ECO:0000313" key="2">
    <source>
        <dbReference type="EMBL" id="SES12054.1"/>
    </source>
</evidence>
<protein>
    <recommendedName>
        <fullName evidence="4">SD-repeat containing protein B domain-containing protein</fullName>
    </recommendedName>
</protein>
<evidence type="ECO:0008006" key="4">
    <source>
        <dbReference type="Google" id="ProtNLM"/>
    </source>
</evidence>
<accession>A0A1H9USE9</accession>
<reference evidence="2 3" key="1">
    <citation type="submission" date="2016-10" db="EMBL/GenBank/DDBJ databases">
        <authorList>
            <person name="de Groot N.N."/>
        </authorList>
    </citation>
    <scope>NUCLEOTIDE SEQUENCE [LARGE SCALE GENOMIC DNA]</scope>
    <source>
        <strain evidence="2 3">DSM 18610</strain>
    </source>
</reference>
<dbReference type="OrthoDB" id="908824at2"/>
<name>A0A1H9USE9_9SPHI</name>
<evidence type="ECO:0000256" key="1">
    <source>
        <dbReference type="SAM" id="SignalP"/>
    </source>
</evidence>
<feature type="signal peptide" evidence="1">
    <location>
        <begin position="1"/>
        <end position="22"/>
    </location>
</feature>
<dbReference type="AlphaFoldDB" id="A0A1H9USE9"/>